<dbReference type="Gene3D" id="3.40.50.150">
    <property type="entry name" value="Vaccinia Virus protein VP39"/>
    <property type="match status" value="1"/>
</dbReference>
<reference evidence="9 10" key="1">
    <citation type="journal article" date="2015" name="ISME J.">
        <title>Genomic and phenotypic differentiation among Methanosarcina mazei populations from Columbia River sediment.</title>
        <authorList>
            <person name="Youngblut N.D."/>
            <person name="Wirth J.S."/>
            <person name="Henriksen J.R."/>
            <person name="Smith M."/>
            <person name="Simon H."/>
            <person name="Metcalf W.W."/>
            <person name="Whitaker R.J."/>
        </authorList>
    </citation>
    <scope>NUCLEOTIDE SEQUENCE [LARGE SCALE GENOMIC DNA]</scope>
    <source>
        <strain evidence="9 10">2.F.T.0.2</strain>
    </source>
</reference>
<keyword evidence="4" id="KW-0949">S-adenosyl-L-methionine</keyword>
<dbReference type="GO" id="GO:0009307">
    <property type="term" value="P:DNA restriction-modification system"/>
    <property type="evidence" value="ECO:0007669"/>
    <property type="project" value="UniProtKB-KW"/>
</dbReference>
<dbReference type="GO" id="GO:0008170">
    <property type="term" value="F:N-methyltransferase activity"/>
    <property type="evidence" value="ECO:0007669"/>
    <property type="project" value="InterPro"/>
</dbReference>
<gene>
    <name evidence="9" type="ORF">DU40_19050</name>
</gene>
<comment type="caution">
    <text evidence="9">The sequence shown here is derived from an EMBL/GenBank/DDBJ whole genome shotgun (WGS) entry which is preliminary data.</text>
</comment>
<comment type="catalytic activity">
    <reaction evidence="6">
        <text>a 2'-deoxyadenosine in DNA + S-adenosyl-L-methionine = an N(6)-methyl-2'-deoxyadenosine in DNA + S-adenosyl-L-homocysteine + H(+)</text>
        <dbReference type="Rhea" id="RHEA:15197"/>
        <dbReference type="Rhea" id="RHEA-COMP:12418"/>
        <dbReference type="Rhea" id="RHEA-COMP:12419"/>
        <dbReference type="ChEBI" id="CHEBI:15378"/>
        <dbReference type="ChEBI" id="CHEBI:57856"/>
        <dbReference type="ChEBI" id="CHEBI:59789"/>
        <dbReference type="ChEBI" id="CHEBI:90615"/>
        <dbReference type="ChEBI" id="CHEBI:90616"/>
        <dbReference type="EC" id="2.1.1.72"/>
    </reaction>
</comment>
<dbReference type="EMBL" id="JJOT01000132">
    <property type="protein sequence ID" value="KKF98036.1"/>
    <property type="molecule type" value="Genomic_DNA"/>
</dbReference>
<dbReference type="InterPro" id="IPR002052">
    <property type="entry name" value="DNA_methylase_N6_adenine_CS"/>
</dbReference>
<sequence length="499" mass="57399">MSLDNSHVSQQELEQYLWGAATLLRGGVDPGEYKNIIFPLMFFKRISDVYDEEFEEALRESDGDLEYAQFAENHRFIVPDGSHWKDVREITTDVGKAIQNAMREIEKANPDKLEGIFGDGNWTNKDRLNDKTLIDLLEHFSSLNLTIKNVPQDQFGNAYEYLIKKFADDSGHTAAEFYTNRTVVRLMALIMDPKSGESIYDPTCGSGGMLLNSLLLVKERGEEYRNIKLYGQEINLITSAIARMNMFIHDVGDFHIIRGDTLENPTFIKNDRVQQFDMVIANPPYSIKKWNQSGWTKDPWGRNIYGTPPQGCADYAFFQHIICSMKEDTGRCAILWPHGILFRDSEQSMRAKLIEDDYVDCVIALGKNLFYNSVMEACIVICRKNKPAERKGKILFINGFEEVVQDKQQAFLSDENIQILFDLYTKNENVSRKSYVASLEEVINNNYSLNVPLYVQKYDLGEIKEPINELIQKWNESSQNMKKSTEEIFSILNEVGFDE</sequence>
<accession>A0A0F8B6R6</accession>
<dbReference type="EC" id="2.1.1.72" evidence="1"/>
<dbReference type="InterPro" id="IPR029063">
    <property type="entry name" value="SAM-dependent_MTases_sf"/>
</dbReference>
<dbReference type="GO" id="GO:0032259">
    <property type="term" value="P:methylation"/>
    <property type="evidence" value="ECO:0007669"/>
    <property type="project" value="UniProtKB-KW"/>
</dbReference>
<dbReference type="InterPro" id="IPR022749">
    <property type="entry name" value="D12N6_MeTrfase_N"/>
</dbReference>
<dbReference type="RefSeq" id="WP_048045817.1">
    <property type="nucleotide sequence ID" value="NZ_JJOT01000132.1"/>
</dbReference>
<evidence type="ECO:0000256" key="2">
    <source>
        <dbReference type="ARBA" id="ARBA00022603"/>
    </source>
</evidence>
<protein>
    <recommendedName>
        <fullName evidence="1">site-specific DNA-methyltransferase (adenine-specific)</fullName>
        <ecNumber evidence="1">2.1.1.72</ecNumber>
    </recommendedName>
</protein>
<dbReference type="Gene3D" id="1.20.1260.30">
    <property type="match status" value="1"/>
</dbReference>
<keyword evidence="2 9" id="KW-0489">Methyltransferase</keyword>
<dbReference type="PANTHER" id="PTHR42933">
    <property type="entry name" value="SLR6095 PROTEIN"/>
    <property type="match status" value="1"/>
</dbReference>
<dbReference type="PANTHER" id="PTHR42933:SF3">
    <property type="entry name" value="TYPE I RESTRICTION ENZYME MJAVIII METHYLASE SUBUNIT"/>
    <property type="match status" value="1"/>
</dbReference>
<dbReference type="GO" id="GO:0009007">
    <property type="term" value="F:site-specific DNA-methyltransferase (adenine-specific) activity"/>
    <property type="evidence" value="ECO:0007669"/>
    <property type="project" value="UniProtKB-EC"/>
</dbReference>
<keyword evidence="5" id="KW-0680">Restriction system</keyword>
<dbReference type="SUPFAM" id="SSF53335">
    <property type="entry name" value="S-adenosyl-L-methionine-dependent methyltransferases"/>
    <property type="match status" value="1"/>
</dbReference>
<dbReference type="InterPro" id="IPR038333">
    <property type="entry name" value="T1MK-like_N_sf"/>
</dbReference>
<dbReference type="InterPro" id="IPR051537">
    <property type="entry name" value="DNA_Adenine_Mtase"/>
</dbReference>
<evidence type="ECO:0000256" key="1">
    <source>
        <dbReference type="ARBA" id="ARBA00011900"/>
    </source>
</evidence>
<dbReference type="PROSITE" id="PS00092">
    <property type="entry name" value="N6_MTASE"/>
    <property type="match status" value="1"/>
</dbReference>
<dbReference type="Pfam" id="PF12161">
    <property type="entry name" value="HsdM_N"/>
    <property type="match status" value="1"/>
</dbReference>
<feature type="domain" description="DNA methylase adenine-specific" evidence="7">
    <location>
        <begin position="152"/>
        <end position="458"/>
    </location>
</feature>
<dbReference type="Proteomes" id="UP000034597">
    <property type="component" value="Unassembled WGS sequence"/>
</dbReference>
<dbReference type="GO" id="GO:0003677">
    <property type="term" value="F:DNA binding"/>
    <property type="evidence" value="ECO:0007669"/>
    <property type="project" value="InterPro"/>
</dbReference>
<evidence type="ECO:0000256" key="4">
    <source>
        <dbReference type="ARBA" id="ARBA00022691"/>
    </source>
</evidence>
<dbReference type="Pfam" id="PF02384">
    <property type="entry name" value="N6_Mtase"/>
    <property type="match status" value="1"/>
</dbReference>
<feature type="domain" description="N6 adenine-specific DNA methyltransferase N-terminal" evidence="8">
    <location>
        <begin position="13"/>
        <end position="140"/>
    </location>
</feature>
<evidence type="ECO:0000256" key="6">
    <source>
        <dbReference type="ARBA" id="ARBA00047942"/>
    </source>
</evidence>
<evidence type="ECO:0000313" key="9">
    <source>
        <dbReference type="EMBL" id="KKF98036.1"/>
    </source>
</evidence>
<dbReference type="PRINTS" id="PR00507">
    <property type="entry name" value="N12N6MTFRASE"/>
</dbReference>
<name>A0A0F8B6R6_METMZ</name>
<evidence type="ECO:0000256" key="3">
    <source>
        <dbReference type="ARBA" id="ARBA00022679"/>
    </source>
</evidence>
<dbReference type="InterPro" id="IPR003356">
    <property type="entry name" value="DNA_methylase_A-5"/>
</dbReference>
<evidence type="ECO:0000313" key="10">
    <source>
        <dbReference type="Proteomes" id="UP000034597"/>
    </source>
</evidence>
<proteinExistence type="predicted"/>
<dbReference type="PATRIC" id="fig|2209.60.peg.4076"/>
<organism evidence="9 10">
    <name type="scientific">Methanosarcina mazei</name>
    <name type="common">Methanosarcina frisia</name>
    <dbReference type="NCBI Taxonomy" id="2209"/>
    <lineage>
        <taxon>Archaea</taxon>
        <taxon>Methanobacteriati</taxon>
        <taxon>Methanobacteriota</taxon>
        <taxon>Stenosarchaea group</taxon>
        <taxon>Methanomicrobia</taxon>
        <taxon>Methanosarcinales</taxon>
        <taxon>Methanosarcinaceae</taxon>
        <taxon>Methanosarcina</taxon>
    </lineage>
</organism>
<evidence type="ECO:0000256" key="5">
    <source>
        <dbReference type="ARBA" id="ARBA00022747"/>
    </source>
</evidence>
<dbReference type="AlphaFoldDB" id="A0A0F8B6R6"/>
<evidence type="ECO:0000259" key="7">
    <source>
        <dbReference type="Pfam" id="PF02384"/>
    </source>
</evidence>
<evidence type="ECO:0000259" key="8">
    <source>
        <dbReference type="Pfam" id="PF12161"/>
    </source>
</evidence>
<keyword evidence="3 9" id="KW-0808">Transferase</keyword>